<feature type="non-terminal residue" evidence="1">
    <location>
        <position position="1"/>
    </location>
</feature>
<feature type="non-terminal residue" evidence="1">
    <location>
        <position position="81"/>
    </location>
</feature>
<protein>
    <submittedName>
        <fullName evidence="1">Uncharacterized protein</fullName>
    </submittedName>
</protein>
<dbReference type="EMBL" id="BTRK01000005">
    <property type="protein sequence ID" value="GMR52571.1"/>
    <property type="molecule type" value="Genomic_DNA"/>
</dbReference>
<proteinExistence type="predicted"/>
<sequence length="81" mass="9610">FSAADSRSVSKIDDSSSDFLIIDERFRIGVDYNLFKTRKGDKKKRDPGIENIAKRFGDYLTIVEMKDVKNDNEYDRKDWYY</sequence>
<evidence type="ECO:0000313" key="2">
    <source>
        <dbReference type="Proteomes" id="UP001328107"/>
    </source>
</evidence>
<reference evidence="2" key="1">
    <citation type="submission" date="2022-10" db="EMBL/GenBank/DDBJ databases">
        <title>Genome assembly of Pristionchus species.</title>
        <authorList>
            <person name="Yoshida K."/>
            <person name="Sommer R.J."/>
        </authorList>
    </citation>
    <scope>NUCLEOTIDE SEQUENCE [LARGE SCALE GENOMIC DNA]</scope>
    <source>
        <strain evidence="2">RS5460</strain>
    </source>
</reference>
<organism evidence="1 2">
    <name type="scientific">Pristionchus mayeri</name>
    <dbReference type="NCBI Taxonomy" id="1317129"/>
    <lineage>
        <taxon>Eukaryota</taxon>
        <taxon>Metazoa</taxon>
        <taxon>Ecdysozoa</taxon>
        <taxon>Nematoda</taxon>
        <taxon>Chromadorea</taxon>
        <taxon>Rhabditida</taxon>
        <taxon>Rhabditina</taxon>
        <taxon>Diplogasteromorpha</taxon>
        <taxon>Diplogasteroidea</taxon>
        <taxon>Neodiplogasteridae</taxon>
        <taxon>Pristionchus</taxon>
    </lineage>
</organism>
<evidence type="ECO:0000313" key="1">
    <source>
        <dbReference type="EMBL" id="GMR52571.1"/>
    </source>
</evidence>
<name>A0AAN5CXL3_9BILA</name>
<accession>A0AAN5CXL3</accession>
<comment type="caution">
    <text evidence="1">The sequence shown here is derived from an EMBL/GenBank/DDBJ whole genome shotgun (WGS) entry which is preliminary data.</text>
</comment>
<dbReference type="AlphaFoldDB" id="A0AAN5CXL3"/>
<dbReference type="Proteomes" id="UP001328107">
    <property type="component" value="Unassembled WGS sequence"/>
</dbReference>
<gene>
    <name evidence="1" type="ORF">PMAYCL1PPCAC_22766</name>
</gene>
<keyword evidence="2" id="KW-1185">Reference proteome</keyword>